<protein>
    <submittedName>
        <fullName evidence="1">Uncharacterized protein</fullName>
    </submittedName>
</protein>
<accession>A0AAU8LRQ3</accession>
<organism evidence="1">
    <name type="scientific">Candidatus Electrothrix aestuarii</name>
    <dbReference type="NCBI Taxonomy" id="3062594"/>
    <lineage>
        <taxon>Bacteria</taxon>
        <taxon>Pseudomonadati</taxon>
        <taxon>Thermodesulfobacteriota</taxon>
        <taxon>Desulfobulbia</taxon>
        <taxon>Desulfobulbales</taxon>
        <taxon>Desulfobulbaceae</taxon>
        <taxon>Candidatus Electrothrix</taxon>
    </lineage>
</organism>
<name>A0AAU8LRQ3_9BACT</name>
<gene>
    <name evidence="1" type="ORF">Q3M24_14785</name>
</gene>
<sequence length="110" mass="12208">MKEQIIAAADSPHELEALYRAQPKEFTQALPDVLAEQSDAITLQVGMNACSSRKEKMRRCHPPDGAQVTYGGRLFCLSLLAPWSSFPSFFQLWMMTGFTVVISEQLSSAP</sequence>
<dbReference type="AlphaFoldDB" id="A0AAU8LRQ3"/>
<reference evidence="1" key="2">
    <citation type="submission" date="2024-06" db="EMBL/GenBank/DDBJ databases">
        <authorList>
            <person name="Plum-Jensen L.E."/>
            <person name="Schramm A."/>
            <person name="Marshall I.P.G."/>
        </authorList>
    </citation>
    <scope>NUCLEOTIDE SEQUENCE</scope>
    <source>
        <strain evidence="1">Rat1</strain>
    </source>
</reference>
<dbReference type="EMBL" id="CP159373">
    <property type="protein sequence ID" value="XCN71573.1"/>
    <property type="molecule type" value="Genomic_DNA"/>
</dbReference>
<reference evidence="1" key="1">
    <citation type="journal article" date="2024" name="Syst. Appl. Microbiol.">
        <title>First single-strain enrichments of Electrothrix cable bacteria, description of E. aestuarii sp. nov. and E. rattekaaiensis sp. nov., and proposal of a cable bacteria taxonomy following the rules of the SeqCode.</title>
        <authorList>
            <person name="Plum-Jensen L.E."/>
            <person name="Schramm A."/>
            <person name="Marshall I.P.G."/>
        </authorList>
    </citation>
    <scope>NUCLEOTIDE SEQUENCE</scope>
    <source>
        <strain evidence="1">Rat1</strain>
    </source>
</reference>
<evidence type="ECO:0000313" key="1">
    <source>
        <dbReference type="EMBL" id="XCN71573.1"/>
    </source>
</evidence>
<dbReference type="KEGG" id="eaj:Q3M24_14785"/>
<proteinExistence type="predicted"/>